<evidence type="ECO:0000256" key="4">
    <source>
        <dbReference type="SAM" id="MobiDB-lite"/>
    </source>
</evidence>
<proteinExistence type="predicted"/>
<dbReference type="EMBL" id="JASFZW010000009">
    <property type="protein sequence ID" value="KAK2076681.1"/>
    <property type="molecule type" value="Genomic_DNA"/>
</dbReference>
<dbReference type="InterPro" id="IPR006709">
    <property type="entry name" value="SSU_processome_Utp14"/>
</dbReference>
<evidence type="ECO:0000313" key="6">
    <source>
        <dbReference type="Proteomes" id="UP001255856"/>
    </source>
</evidence>
<feature type="compositionally biased region" description="Polar residues" evidence="4">
    <location>
        <begin position="885"/>
        <end position="902"/>
    </location>
</feature>
<feature type="compositionally biased region" description="Acidic residues" evidence="4">
    <location>
        <begin position="92"/>
        <end position="104"/>
    </location>
</feature>
<dbReference type="Pfam" id="PF04615">
    <property type="entry name" value="Utp14"/>
    <property type="match status" value="2"/>
</dbReference>
<evidence type="ECO:0000256" key="1">
    <source>
        <dbReference type="ARBA" id="ARBA00004604"/>
    </source>
</evidence>
<name>A0AAD9MMC4_PROWI</name>
<feature type="compositionally biased region" description="Acidic residues" evidence="4">
    <location>
        <begin position="113"/>
        <end position="127"/>
    </location>
</feature>
<feature type="compositionally biased region" description="Basic and acidic residues" evidence="4">
    <location>
        <begin position="509"/>
        <end position="527"/>
    </location>
</feature>
<feature type="compositionally biased region" description="Low complexity" evidence="4">
    <location>
        <begin position="660"/>
        <end position="674"/>
    </location>
</feature>
<evidence type="ECO:0000313" key="5">
    <source>
        <dbReference type="EMBL" id="KAK2076681.1"/>
    </source>
</evidence>
<feature type="compositionally biased region" description="Acidic residues" evidence="4">
    <location>
        <begin position="48"/>
        <end position="75"/>
    </location>
</feature>
<dbReference type="PANTHER" id="PTHR14150:SF12">
    <property type="entry name" value="U3 SMALL NUCLEOLAR RNA-ASSOCIATED PROTEIN 14 HOMOLOG A"/>
    <property type="match status" value="1"/>
</dbReference>
<gene>
    <name evidence="5" type="ORF">QBZ16_005441</name>
</gene>
<feature type="compositionally biased region" description="Basic residues" evidence="4">
    <location>
        <begin position="1"/>
        <end position="10"/>
    </location>
</feature>
<keyword evidence="3" id="KW-0539">Nucleus</keyword>
<comment type="subcellular location">
    <subcellularLocation>
        <location evidence="1">Nucleus</location>
        <location evidence="1">Nucleolus</location>
    </subcellularLocation>
</comment>
<dbReference type="PANTHER" id="PTHR14150">
    <property type="entry name" value="U3 SMALL NUCLEOLAR RNA-ASSOCIATED PROTEIN 14"/>
    <property type="match status" value="1"/>
</dbReference>
<comment type="caution">
    <text evidence="5">The sequence shown here is derived from an EMBL/GenBank/DDBJ whole genome shotgun (WGS) entry which is preliminary data.</text>
</comment>
<feature type="region of interest" description="Disordered" evidence="4">
    <location>
        <begin position="478"/>
        <end position="612"/>
    </location>
</feature>
<accession>A0AAD9MMC4</accession>
<dbReference type="Proteomes" id="UP001255856">
    <property type="component" value="Unassembled WGS sequence"/>
</dbReference>
<organism evidence="5 6">
    <name type="scientific">Prototheca wickerhamii</name>
    <dbReference type="NCBI Taxonomy" id="3111"/>
    <lineage>
        <taxon>Eukaryota</taxon>
        <taxon>Viridiplantae</taxon>
        <taxon>Chlorophyta</taxon>
        <taxon>core chlorophytes</taxon>
        <taxon>Trebouxiophyceae</taxon>
        <taxon>Chlorellales</taxon>
        <taxon>Chlorellaceae</taxon>
        <taxon>Prototheca</taxon>
    </lineage>
</organism>
<dbReference type="GO" id="GO:0006364">
    <property type="term" value="P:rRNA processing"/>
    <property type="evidence" value="ECO:0007669"/>
    <property type="project" value="InterPro"/>
</dbReference>
<keyword evidence="2" id="KW-0597">Phosphoprotein</keyword>
<dbReference type="GO" id="GO:0032040">
    <property type="term" value="C:small-subunit processome"/>
    <property type="evidence" value="ECO:0007669"/>
    <property type="project" value="InterPro"/>
</dbReference>
<feature type="region of interest" description="Disordered" evidence="4">
    <location>
        <begin position="634"/>
        <end position="714"/>
    </location>
</feature>
<feature type="compositionally biased region" description="Low complexity" evidence="4">
    <location>
        <begin position="528"/>
        <end position="544"/>
    </location>
</feature>
<sequence>MARPTRRRGKAPPPPVSQREKEVDLDVFEAEDSDPEEDRLQNKYDNVENYEYELPSDFEDEEIDEDTAFTAEDEEMFGHLFADKGLEAGSGSEEEGDSDGEGSDPDLLLRSESEDEDEAEASDDEFEGMFGSASEDGSHAALLAAVTGGLRKRAAARAAAVTEAYPESEHGLASAEGLSVSDLLAGLGTSQAALGGARKALARMEAKQRAVAPPLPGPIQARLERQAGYERAQKDVTKWQPLVEANRAAPTVRFVGERGPSQEGASLPALVAAHAPATAMEAEVAALLAAAGAHSTQALAEAEGRLVARSVDAEDARARRDRLAKMRALLHYHEAKAKRLKRIKSKEYRRQLRRAETRQARKLGLLGEGEAGDARLDRERAELARAQERLTLKHKNTSNTSASEDEDEEGAPTARERTRAAALELLRGAGDEEAPASGLLALPFMKRQLERRRQAAVQEAKSALGEDGAAAFAGKAAPRAAIRARKAPREDAGSDSELSGMESDERETVEEKRTRLARSLAEEREQRAAQAQAASERVAAAQRVGASDKAPDVATASNASDAPSALRSKAHVSDGFVAVPGSAKPQAAARKEGKAAGPAKTNPPSQPAFTAAKKFAGAKPGYVFKKGPQGVGYYLDKPAQGAKAQNGSAPAPAGKKGQDNKANGAAPAKGATAAQKRKPGQEAAAVPAAASKKAKAAASEMAAGGGKSVAPGKQNQLLTQDDLVRMAFAGDDVVAEFAEEKRAEVEGELPAEEAVGVLPGWGAWSGAQREPAWMAEARQKSAERRAAAAAARKDASLQFVVLSEKWDKKAAKYRTSAVPYPYNSKETYERARRQPLGPEFNTDEAFRDLTRPAVLKDSGVVIQPLRFTDGLAKVARALPRRAQRNPVNTIQAGTLQSKARAK</sequence>
<evidence type="ECO:0000256" key="3">
    <source>
        <dbReference type="ARBA" id="ARBA00023242"/>
    </source>
</evidence>
<feature type="region of interest" description="Disordered" evidence="4">
    <location>
        <begin position="387"/>
        <end position="416"/>
    </location>
</feature>
<feature type="compositionally biased region" description="Acidic residues" evidence="4">
    <location>
        <begin position="25"/>
        <end position="37"/>
    </location>
</feature>
<feature type="region of interest" description="Disordered" evidence="4">
    <location>
        <begin position="880"/>
        <end position="902"/>
    </location>
</feature>
<reference evidence="5" key="1">
    <citation type="submission" date="2021-01" db="EMBL/GenBank/DDBJ databases">
        <authorList>
            <person name="Eckstrom K.M.E."/>
        </authorList>
    </citation>
    <scope>NUCLEOTIDE SEQUENCE</scope>
    <source>
        <strain evidence="5">UVCC 0001</strain>
    </source>
</reference>
<protein>
    <submittedName>
        <fullName evidence="5">Uncharacterized protein</fullName>
    </submittedName>
</protein>
<feature type="compositionally biased region" description="Low complexity" evidence="4">
    <location>
        <begin position="683"/>
        <end position="702"/>
    </location>
</feature>
<keyword evidence="6" id="KW-1185">Reference proteome</keyword>
<feature type="region of interest" description="Disordered" evidence="4">
    <location>
        <begin position="1"/>
        <end position="134"/>
    </location>
</feature>
<dbReference type="AlphaFoldDB" id="A0AAD9MMC4"/>
<evidence type="ECO:0000256" key="2">
    <source>
        <dbReference type="ARBA" id="ARBA00022553"/>
    </source>
</evidence>